<organism evidence="1 2">
    <name type="scientific">Canna indica</name>
    <name type="common">Indian-shot</name>
    <dbReference type="NCBI Taxonomy" id="4628"/>
    <lineage>
        <taxon>Eukaryota</taxon>
        <taxon>Viridiplantae</taxon>
        <taxon>Streptophyta</taxon>
        <taxon>Embryophyta</taxon>
        <taxon>Tracheophyta</taxon>
        <taxon>Spermatophyta</taxon>
        <taxon>Magnoliopsida</taxon>
        <taxon>Liliopsida</taxon>
        <taxon>Zingiberales</taxon>
        <taxon>Cannaceae</taxon>
        <taxon>Canna</taxon>
    </lineage>
</organism>
<name>A0AAQ3JXZ0_9LILI</name>
<dbReference type="Proteomes" id="UP001327560">
    <property type="component" value="Chromosome 2"/>
</dbReference>
<evidence type="ECO:0000313" key="1">
    <source>
        <dbReference type="EMBL" id="WOK98172.1"/>
    </source>
</evidence>
<dbReference type="AlphaFoldDB" id="A0AAQ3JXZ0"/>
<gene>
    <name evidence="1" type="ORF">Cni_G06882</name>
</gene>
<protein>
    <submittedName>
        <fullName evidence="1">Uncharacterized protein</fullName>
    </submittedName>
</protein>
<reference evidence="1 2" key="1">
    <citation type="submission" date="2023-10" db="EMBL/GenBank/DDBJ databases">
        <title>Chromosome-scale genome assembly provides insights into flower coloration mechanisms of Canna indica.</title>
        <authorList>
            <person name="Li C."/>
        </authorList>
    </citation>
    <scope>NUCLEOTIDE SEQUENCE [LARGE SCALE GENOMIC DNA]</scope>
    <source>
        <tissue evidence="1">Flower</tissue>
    </source>
</reference>
<evidence type="ECO:0000313" key="2">
    <source>
        <dbReference type="Proteomes" id="UP001327560"/>
    </source>
</evidence>
<accession>A0AAQ3JXZ0</accession>
<keyword evidence="2" id="KW-1185">Reference proteome</keyword>
<sequence length="145" mass="15965">MTSYQIFVKLLVGHTRCLQIPSPTISGETLSHDIAAKTGIPVGLVRLFQGPEKSLMTPSFRPQGMASSPLSASSSAFQVVRVVSAPSVVLPPRQGSRRPTTSTNDDRILKYQIKGLWCLMFFLEETENLRKGAAYHGIELAFNTW</sequence>
<dbReference type="EMBL" id="CP136891">
    <property type="protein sequence ID" value="WOK98172.1"/>
    <property type="molecule type" value="Genomic_DNA"/>
</dbReference>
<proteinExistence type="predicted"/>